<dbReference type="SUPFAM" id="SSF51197">
    <property type="entry name" value="Clavaminate synthase-like"/>
    <property type="match status" value="1"/>
</dbReference>
<evidence type="ECO:0000313" key="1">
    <source>
        <dbReference type="EMBL" id="RXW12837.1"/>
    </source>
</evidence>
<dbReference type="Gene3D" id="2.60.120.650">
    <property type="entry name" value="Cupin"/>
    <property type="match status" value="1"/>
</dbReference>
<dbReference type="OrthoDB" id="3021222at2759"/>
<organism evidence="1 2">
    <name type="scientific">Candolleomyces aberdarensis</name>
    <dbReference type="NCBI Taxonomy" id="2316362"/>
    <lineage>
        <taxon>Eukaryota</taxon>
        <taxon>Fungi</taxon>
        <taxon>Dikarya</taxon>
        <taxon>Basidiomycota</taxon>
        <taxon>Agaricomycotina</taxon>
        <taxon>Agaricomycetes</taxon>
        <taxon>Agaricomycetidae</taxon>
        <taxon>Agaricales</taxon>
        <taxon>Agaricineae</taxon>
        <taxon>Psathyrellaceae</taxon>
        <taxon>Candolleomyces</taxon>
    </lineage>
</organism>
<evidence type="ECO:0008006" key="3">
    <source>
        <dbReference type="Google" id="ProtNLM"/>
    </source>
</evidence>
<accession>A0A4Q2D0Y3</accession>
<proteinExistence type="predicted"/>
<dbReference type="AlphaFoldDB" id="A0A4Q2D0Y3"/>
<gene>
    <name evidence="1" type="ORF">EST38_g13015</name>
</gene>
<protein>
    <recommendedName>
        <fullName evidence="3">JmjC domain-containing protein</fullName>
    </recommendedName>
</protein>
<keyword evidence="2" id="KW-1185">Reference proteome</keyword>
<dbReference type="EMBL" id="SDEE01001102">
    <property type="protein sequence ID" value="RXW12837.1"/>
    <property type="molecule type" value="Genomic_DNA"/>
</dbReference>
<reference evidence="1 2" key="1">
    <citation type="submission" date="2019-01" db="EMBL/GenBank/DDBJ databases">
        <title>Draft genome sequence of Psathyrella aberdarensis IHI B618.</title>
        <authorList>
            <person name="Buettner E."/>
            <person name="Kellner H."/>
        </authorList>
    </citation>
    <scope>NUCLEOTIDE SEQUENCE [LARGE SCALE GENOMIC DNA]</scope>
    <source>
        <strain evidence="1 2">IHI B618</strain>
    </source>
</reference>
<comment type="caution">
    <text evidence="1">The sequence shown here is derived from an EMBL/GenBank/DDBJ whole genome shotgun (WGS) entry which is preliminary data.</text>
</comment>
<dbReference type="Proteomes" id="UP000290288">
    <property type="component" value="Unassembled WGS sequence"/>
</dbReference>
<name>A0A4Q2D0Y3_9AGAR</name>
<sequence>MLEGNVAVPDEIPDEMAAEASESLNQLFAAVDRPRLCQIVLQAIAISPLILLLTMDLAKGLTICPEETLATFLTVAQEQFAPQRIKQSLKIDNALSVYSDQHSRKFTFFDGEKRPHGYTPFIHVSDVLFLVPFPGPTPSLIQDRGDYVAWTAIFEAIAPQFVENPDSSLLCCMSSSVARQTSIQDFQNLLKHCSIVITNYTEERLQFDLQGLSQLADVDHQMDIQDQTVPVLDGEFQRRVFTGTLRALHQTSTAPRNKRKSLNALYLPNPHALLEESPYATDGYAVRRIAVQDKHCIRKLPTEDIRWSLAATKGAHHYFHIDSRGDGTFNDVVKGQKLWVLAQPKLKKRQTSTKLWTKENLDVTSLDLSQWDVEAVLLTEGSRLLMRPGTVHAVFTPANAICRGGHFLATSTMPETLYGMIHCFFKGKMLTNIDHPTIQSRINAIVCYFYKALFLGTPDLVTGYLPDISTQDGLQQLIATVCLVELHNMICLESYQPTNEELVAWRLQEDGISIDDALSLYDVSSVAYSSRMENIYSRGRAISVLKATLGRVTTQGEDGKTVDGWNDLFVPMLAWLLVALQGYYNMAFDQAEDTSIENPNIRSQATHRIYGEALAFYSVTHLSNEGDPQDINLAVYIPLTKVKTPLMCTVQGRWSKDNQIKVVECQYIHDVVGIWKAANSDNVYILCKHPGLEHLNEEERGQTIIEGECHEGG</sequence>
<evidence type="ECO:0000313" key="2">
    <source>
        <dbReference type="Proteomes" id="UP000290288"/>
    </source>
</evidence>
<dbReference type="STRING" id="2316362.A0A4Q2D0Y3"/>